<feature type="compositionally biased region" description="Polar residues" evidence="1">
    <location>
        <begin position="71"/>
        <end position="103"/>
    </location>
</feature>
<feature type="transmembrane region" description="Helical" evidence="2">
    <location>
        <begin position="6"/>
        <end position="34"/>
    </location>
</feature>
<feature type="transmembrane region" description="Helical" evidence="2">
    <location>
        <begin position="664"/>
        <end position="682"/>
    </location>
</feature>
<feature type="transmembrane region" description="Helical" evidence="2">
    <location>
        <begin position="188"/>
        <end position="206"/>
    </location>
</feature>
<feature type="region of interest" description="Disordered" evidence="1">
    <location>
        <begin position="56"/>
        <end position="126"/>
    </location>
</feature>
<feature type="transmembrane region" description="Helical" evidence="2">
    <location>
        <begin position="239"/>
        <end position="260"/>
    </location>
</feature>
<feature type="transmembrane region" description="Helical" evidence="2">
    <location>
        <begin position="792"/>
        <end position="812"/>
    </location>
</feature>
<feature type="transmembrane region" description="Helical" evidence="2">
    <location>
        <begin position="573"/>
        <end position="594"/>
    </location>
</feature>
<feature type="transmembrane region" description="Helical" evidence="2">
    <location>
        <begin position="290"/>
        <end position="308"/>
    </location>
</feature>
<reference evidence="3 4" key="1">
    <citation type="submission" date="2020-05" db="EMBL/GenBank/DDBJ databases">
        <title>Thiomicrorhabdus sediminis sp.nov. and Thiomicrorhabdus xiamenensis sp.nov., novel sulfur-oxidizing bacteria isolated from coastal sediment.</title>
        <authorList>
            <person name="Liu X."/>
        </authorList>
    </citation>
    <scope>NUCLEOTIDE SEQUENCE [LARGE SCALE GENOMIC DNA]</scope>
    <source>
        <strain evidence="3 4">G2</strain>
    </source>
</reference>
<feature type="transmembrane region" description="Helical" evidence="2">
    <location>
        <begin position="428"/>
        <end position="447"/>
    </location>
</feature>
<dbReference type="PANTHER" id="PTHR38434:SF1">
    <property type="entry name" value="BLL2549 PROTEIN"/>
    <property type="match status" value="1"/>
</dbReference>
<dbReference type="InterPro" id="IPR014600">
    <property type="entry name" value="UCP035905_mem"/>
</dbReference>
<dbReference type="AlphaFoldDB" id="A0A7D4T9S5"/>
<feature type="transmembrane region" description="Helical" evidence="2">
    <location>
        <begin position="213"/>
        <end position="233"/>
    </location>
</feature>
<name>A0A7D4T9S5_9GAMM</name>
<feature type="transmembrane region" description="Helical" evidence="2">
    <location>
        <begin position="624"/>
        <end position="644"/>
    </location>
</feature>
<feature type="transmembrane region" description="Helical" evidence="2">
    <location>
        <begin position="832"/>
        <end position="849"/>
    </location>
</feature>
<organism evidence="3 4">
    <name type="scientific">Thiomicrorhabdus xiamenensis</name>
    <dbReference type="NCBI Taxonomy" id="2739063"/>
    <lineage>
        <taxon>Bacteria</taxon>
        <taxon>Pseudomonadati</taxon>
        <taxon>Pseudomonadota</taxon>
        <taxon>Gammaproteobacteria</taxon>
        <taxon>Thiotrichales</taxon>
        <taxon>Piscirickettsiaceae</taxon>
        <taxon>Thiomicrorhabdus</taxon>
    </lineage>
</organism>
<feature type="transmembrane region" description="Helical" evidence="2">
    <location>
        <begin position="453"/>
        <end position="470"/>
    </location>
</feature>
<feature type="transmembrane region" description="Helical" evidence="2">
    <location>
        <begin position="719"/>
        <end position="741"/>
    </location>
</feature>
<feature type="transmembrane region" description="Helical" evidence="2">
    <location>
        <begin position="477"/>
        <end position="500"/>
    </location>
</feature>
<evidence type="ECO:0000256" key="1">
    <source>
        <dbReference type="SAM" id="MobiDB-lite"/>
    </source>
</evidence>
<keyword evidence="2" id="KW-0812">Transmembrane</keyword>
<dbReference type="InterPro" id="IPR019286">
    <property type="entry name" value="DUF2339_TM"/>
</dbReference>
<keyword evidence="2" id="KW-1133">Transmembrane helix</keyword>
<feature type="transmembrane region" description="Helical" evidence="2">
    <location>
        <begin position="375"/>
        <end position="393"/>
    </location>
</feature>
<dbReference type="RefSeq" id="WP_173284399.1">
    <property type="nucleotide sequence ID" value="NZ_CP054020.1"/>
</dbReference>
<feature type="transmembrane region" description="Helical" evidence="2">
    <location>
        <begin position="315"/>
        <end position="333"/>
    </location>
</feature>
<evidence type="ECO:0000256" key="2">
    <source>
        <dbReference type="SAM" id="Phobius"/>
    </source>
</evidence>
<evidence type="ECO:0000313" key="4">
    <source>
        <dbReference type="Proteomes" id="UP000504724"/>
    </source>
</evidence>
<feature type="transmembrane region" description="Helical" evidence="2">
    <location>
        <begin position="345"/>
        <end position="363"/>
    </location>
</feature>
<dbReference type="PIRSF" id="PIRSF035905">
    <property type="entry name" value="UCP035905_mp"/>
    <property type="match status" value="1"/>
</dbReference>
<feature type="transmembrane region" description="Helical" evidence="2">
    <location>
        <begin position="886"/>
        <end position="905"/>
    </location>
</feature>
<feature type="transmembrane region" description="Helical" evidence="2">
    <location>
        <begin position="688"/>
        <end position="707"/>
    </location>
</feature>
<keyword evidence="2" id="KW-0472">Membrane</keyword>
<feature type="transmembrane region" description="Helical" evidence="2">
    <location>
        <begin position="267"/>
        <end position="284"/>
    </location>
</feature>
<dbReference type="EMBL" id="CP054020">
    <property type="protein sequence ID" value="QKI88786.1"/>
    <property type="molecule type" value="Genomic_DNA"/>
</dbReference>
<protein>
    <submittedName>
        <fullName evidence="3">DUF2339 domain-containing protein</fullName>
    </submittedName>
</protein>
<feature type="transmembrane region" description="Helical" evidence="2">
    <location>
        <begin position="601"/>
        <end position="618"/>
    </location>
</feature>
<evidence type="ECO:0000313" key="3">
    <source>
        <dbReference type="EMBL" id="QKI88786.1"/>
    </source>
</evidence>
<feature type="transmembrane region" description="Helical" evidence="2">
    <location>
        <begin position="753"/>
        <end position="772"/>
    </location>
</feature>
<feature type="transmembrane region" description="Helical" evidence="2">
    <location>
        <begin position="856"/>
        <end position="874"/>
    </location>
</feature>
<feature type="transmembrane region" description="Helical" evidence="2">
    <location>
        <begin position="506"/>
        <end position="530"/>
    </location>
</feature>
<dbReference type="PANTHER" id="PTHR38434">
    <property type="entry name" value="BLL2549 PROTEIN"/>
    <property type="match status" value="1"/>
</dbReference>
<keyword evidence="4" id="KW-1185">Reference proteome</keyword>
<dbReference type="KEGG" id="txa:HQN79_03990"/>
<gene>
    <name evidence="3" type="ORF">HQN79_03990</name>
</gene>
<feature type="transmembrane region" description="Helical" evidence="2">
    <location>
        <begin position="542"/>
        <end position="561"/>
    </location>
</feature>
<sequence>MAELILFLTLIVFGLYSEEFFATLLAGIVIWILLQKNNQLQNQLNKLLAEFETFKQSTNRPEPSAKKHSPPQESGETLASTQSPHSATIPSNETPQGARQTSPVPKAKWKSVSPWNKDSKDDQTDNAKPLIASVQQYLRSGSLPPWLNWFIESNVTTKIGLFVLFFGLGFLLKYAADQGLLPIELRLLAIAILGLILLLIGLKLFTKQKQQNFALLLQGGGIGILYLTTYFAFKFYDVIPVSAGFFILLLVMASSIYLAVKQDAQPLAFMGALGGFLAPILASTGQGSHIILFSYYIVLNLSIFAIAWFKAWRRLNLLGFVMTFWIAIFWGWFRYTPENYLSVQLFLIAFFLLYTAIAVLFAFKQPPNLKGMVDGTIVFGTPIISFVIQTDLMRPFEDGLATSSLILGLFYLALGFGLMKKAGSDLKLLYQAFSALGVIFLTITVPLFFDDHVVSAIWSIEACGIIWLALRQRQSLGLYFGILLQLLASQFFYIAQFALISSAETAIFNAFYLGGLLVGVANLLSAFMLYKSRSLQSMEIRAASILLLIIGTLWWFSIHWLEIERFASFDWQTFGILTHLLITSLLITAIEVRFNWQDLRYYRPLWLVFLLLYALYLFDHNSHPFAHHAWIVWLFNGAAFYAILKWLENHSPESILFGKQLHALSLYLFIGILALEGQHYATHHYLDWVAASLLLFMLPVILGQSLINQRRFWPFNAHAELYLNTLALPLLLIIFVWLISFNLASAGEALGTFYLPLLNTLDLLALTGFSVLYQWLKSDTQNARSIIDRGAWYLFGIALFAFANAVILRLLYHWYDIYYSLHIWLNSSTTQTTLAIFWSLLGVAIMKWAQKSAKRTLWLAGSALLALVVIKLFIFDLSNSGTIARIISFIGVGGILITVGYFFPIPPQSKPPIKNPAEESPNKP</sequence>
<accession>A0A7D4T9S5</accession>
<dbReference type="Proteomes" id="UP000504724">
    <property type="component" value="Chromosome"/>
</dbReference>
<proteinExistence type="predicted"/>
<feature type="transmembrane region" description="Helical" evidence="2">
    <location>
        <begin position="399"/>
        <end position="416"/>
    </location>
</feature>
<dbReference type="Pfam" id="PF10101">
    <property type="entry name" value="DUF2339"/>
    <property type="match status" value="1"/>
</dbReference>